<proteinExistence type="predicted"/>
<sequence length="164" mass="18266">MSVPSPTLHLMCGLAASGKSTLARCLASETGGVVISEDQWLSALFTDELHSLADYVRYSARLRHAMGPHVVALLQARQTVVMDFPANTLSTRHWLGELARQAGVRARLHYLDVPQDICRNRAMARNQNGTHPFQLTMDQFDHLASYFEIPSANEGFELVLHKHS</sequence>
<gene>
    <name evidence="1" type="ORF">SAMN06265373_103390</name>
</gene>
<keyword evidence="1" id="KW-0418">Kinase</keyword>
<dbReference type="GO" id="GO:0016301">
    <property type="term" value="F:kinase activity"/>
    <property type="evidence" value="ECO:0007669"/>
    <property type="project" value="UniProtKB-KW"/>
</dbReference>
<dbReference type="Pfam" id="PF13671">
    <property type="entry name" value="AAA_33"/>
    <property type="match status" value="1"/>
</dbReference>
<keyword evidence="2" id="KW-1185">Reference proteome</keyword>
<protein>
    <submittedName>
        <fullName evidence="1">Predicted kinase</fullName>
    </submittedName>
</protein>
<dbReference type="EMBL" id="FXTY01000003">
    <property type="protein sequence ID" value="SMP19210.1"/>
    <property type="molecule type" value="Genomic_DNA"/>
</dbReference>
<reference evidence="1 2" key="1">
    <citation type="submission" date="2017-05" db="EMBL/GenBank/DDBJ databases">
        <authorList>
            <person name="Varghese N."/>
            <person name="Submissions S."/>
        </authorList>
    </citation>
    <scope>NUCLEOTIDE SEQUENCE [LARGE SCALE GENOMIC DNA]</scope>
    <source>
        <strain evidence="1 2">DSM 29734</strain>
    </source>
</reference>
<dbReference type="Gene3D" id="3.40.50.300">
    <property type="entry name" value="P-loop containing nucleotide triphosphate hydrolases"/>
    <property type="match status" value="1"/>
</dbReference>
<name>A0ABY1NWR5_9RHOB</name>
<keyword evidence="1" id="KW-0808">Transferase</keyword>
<dbReference type="SUPFAM" id="SSF52540">
    <property type="entry name" value="P-loop containing nucleoside triphosphate hydrolases"/>
    <property type="match status" value="1"/>
</dbReference>
<organism evidence="1 2">
    <name type="scientific">Shimia sagamensis</name>
    <dbReference type="NCBI Taxonomy" id="1566352"/>
    <lineage>
        <taxon>Bacteria</taxon>
        <taxon>Pseudomonadati</taxon>
        <taxon>Pseudomonadota</taxon>
        <taxon>Alphaproteobacteria</taxon>
        <taxon>Rhodobacterales</taxon>
        <taxon>Roseobacteraceae</taxon>
    </lineage>
</organism>
<dbReference type="InterPro" id="IPR027417">
    <property type="entry name" value="P-loop_NTPase"/>
</dbReference>
<dbReference type="RefSeq" id="WP_283425822.1">
    <property type="nucleotide sequence ID" value="NZ_FXTY01000003.1"/>
</dbReference>
<dbReference type="Proteomes" id="UP001157961">
    <property type="component" value="Unassembled WGS sequence"/>
</dbReference>
<evidence type="ECO:0000313" key="1">
    <source>
        <dbReference type="EMBL" id="SMP19210.1"/>
    </source>
</evidence>
<evidence type="ECO:0000313" key="2">
    <source>
        <dbReference type="Proteomes" id="UP001157961"/>
    </source>
</evidence>
<accession>A0ABY1NWR5</accession>
<comment type="caution">
    <text evidence="1">The sequence shown here is derived from an EMBL/GenBank/DDBJ whole genome shotgun (WGS) entry which is preliminary data.</text>
</comment>